<dbReference type="FunFam" id="4.10.910.10:FF:000002">
    <property type="entry name" value="40S ribosomal protein S18"/>
    <property type="match status" value="1"/>
</dbReference>
<comment type="subunit">
    <text evidence="6 7">Part of the 30S ribosomal subunit. Forms a loose heterodimer with protein S19. Forms two bridges to the 50S subunit in the 70S ribosome.</text>
</comment>
<dbReference type="AlphaFoldDB" id="D3TAS4"/>
<dbReference type="RefSeq" id="WP_012997415.1">
    <property type="nucleotide sequence ID" value="NC_013926.1"/>
</dbReference>
<keyword evidence="4 7" id="KW-0689">Ribosomal protein</keyword>
<dbReference type="OrthoDB" id="372127at2157"/>
<evidence type="ECO:0000256" key="4">
    <source>
        <dbReference type="ARBA" id="ARBA00022980"/>
    </source>
</evidence>
<sequence>MAEFKYIVRIADTDLDGNRPVIYAIQGIKGIGYRVAEGIVKDLNMDPKKKIGELSDEQIEEIRVLIEEKIEEMLPSWMMNHRKDYFTGEDRHILSTELDLQKQDDINRLKRIKCYRGVRHEKGLRVRGQRTRSNGRSGLTVGVSRKKR</sequence>
<dbReference type="Gene3D" id="4.10.910.10">
    <property type="entry name" value="30s ribosomal protein s13, domain 2"/>
    <property type="match status" value="1"/>
</dbReference>
<dbReference type="InterPro" id="IPR001892">
    <property type="entry name" value="Ribosomal_uS13"/>
</dbReference>
<reference evidence="10" key="1">
    <citation type="submission" date="2010-02" db="EMBL/GenBank/DDBJ databases">
        <title>Complete sequence of Aciduliprofundum boonei T469.</title>
        <authorList>
            <consortium name="US DOE Joint Genome Institute"/>
            <person name="Lucas S."/>
            <person name="Copeland A."/>
            <person name="Lapidus A."/>
            <person name="Cheng J.-F."/>
            <person name="Bruce D."/>
            <person name="Goodwin L."/>
            <person name="Pitluck S."/>
            <person name="Saunders E."/>
            <person name="Detter J.C."/>
            <person name="Han C."/>
            <person name="Tapia R."/>
            <person name="Land M."/>
            <person name="Hauser L."/>
            <person name="Kyrpides N."/>
            <person name="Mikhailova N."/>
            <person name="Flores G."/>
            <person name="Reysenbach A.-L."/>
            <person name="Woyke T."/>
        </authorList>
    </citation>
    <scope>NUCLEOTIDE SEQUENCE</scope>
    <source>
        <strain evidence="10">T469</strain>
    </source>
</reference>
<dbReference type="PIRSF" id="PIRSF002134">
    <property type="entry name" value="Ribosomal_S13"/>
    <property type="match status" value="1"/>
</dbReference>
<dbReference type="PANTHER" id="PTHR10871">
    <property type="entry name" value="30S RIBOSOMAL PROTEIN S13/40S RIBOSOMAL PROTEIN S18"/>
    <property type="match status" value="1"/>
</dbReference>
<comment type="function">
    <text evidence="7">Located at the top of the head of the 30S subunit, it contacts several helices of the 16S rRNA. In the 70S ribosome it contacts the 23S rRNA (bridge B1a) and protein L5 of the 50S subunit (bridge B1b), connecting the 2 subunits; these bridges are implicated in subunit movement.</text>
</comment>
<dbReference type="GO" id="GO:0003735">
    <property type="term" value="F:structural constituent of ribosome"/>
    <property type="evidence" value="ECO:0007669"/>
    <property type="project" value="InterPro"/>
</dbReference>
<proteinExistence type="inferred from homology"/>
<organism evidence="10 11">
    <name type="scientific">Aciduliprofundum boonei (strain DSM 19572 / T469)</name>
    <dbReference type="NCBI Taxonomy" id="439481"/>
    <lineage>
        <taxon>Archaea</taxon>
        <taxon>Methanobacteriati</taxon>
        <taxon>Thermoplasmatota</taxon>
        <taxon>DHVE2 group</taxon>
        <taxon>Candidatus Aciduliprofundum</taxon>
    </lineage>
</organism>
<dbReference type="GO" id="GO:0015935">
    <property type="term" value="C:small ribosomal subunit"/>
    <property type="evidence" value="ECO:0007669"/>
    <property type="project" value="TreeGrafter"/>
</dbReference>
<dbReference type="HAMAP" id="MF_01315">
    <property type="entry name" value="Ribosomal_uS13"/>
    <property type="match status" value="1"/>
</dbReference>
<dbReference type="Proteomes" id="UP000001400">
    <property type="component" value="Chromosome"/>
</dbReference>
<keyword evidence="11" id="KW-1185">Reference proteome</keyword>
<feature type="region of interest" description="Disordered" evidence="9">
    <location>
        <begin position="129"/>
        <end position="148"/>
    </location>
</feature>
<evidence type="ECO:0000313" key="11">
    <source>
        <dbReference type="Proteomes" id="UP000001400"/>
    </source>
</evidence>
<dbReference type="HOGENOM" id="CLU_103849_0_0_2"/>
<evidence type="ECO:0000256" key="3">
    <source>
        <dbReference type="ARBA" id="ARBA00022884"/>
    </source>
</evidence>
<evidence type="ECO:0000256" key="1">
    <source>
        <dbReference type="ARBA" id="ARBA00008080"/>
    </source>
</evidence>
<dbReference type="InterPro" id="IPR027437">
    <property type="entry name" value="Rbsml_uS13_C"/>
</dbReference>
<evidence type="ECO:0000256" key="9">
    <source>
        <dbReference type="SAM" id="MobiDB-lite"/>
    </source>
</evidence>
<keyword evidence="5 7" id="KW-0687">Ribonucleoprotein</keyword>
<dbReference type="FunFam" id="1.10.8.50:FF:000001">
    <property type="entry name" value="30S ribosomal protein S13"/>
    <property type="match status" value="1"/>
</dbReference>
<keyword evidence="2 7" id="KW-0699">rRNA-binding</keyword>
<gene>
    <name evidence="7" type="primary">rps13</name>
    <name evidence="10" type="ordered locus">Aboo_1396</name>
</gene>
<dbReference type="PANTHER" id="PTHR10871:SF3">
    <property type="entry name" value="SMALL RIBOSOMAL SUBUNIT PROTEIN US13"/>
    <property type="match status" value="1"/>
</dbReference>
<dbReference type="GO" id="GO:0006412">
    <property type="term" value="P:translation"/>
    <property type="evidence" value="ECO:0007669"/>
    <property type="project" value="UniProtKB-UniRule"/>
</dbReference>
<dbReference type="SUPFAM" id="SSF46946">
    <property type="entry name" value="S13-like H2TH domain"/>
    <property type="match status" value="1"/>
</dbReference>
<dbReference type="GeneID" id="8828359"/>
<evidence type="ECO:0000256" key="8">
    <source>
        <dbReference type="RuleBase" id="RU003830"/>
    </source>
</evidence>
<dbReference type="KEGG" id="abi:Aboo_1396"/>
<dbReference type="Gene3D" id="1.10.8.50">
    <property type="match status" value="1"/>
</dbReference>
<evidence type="ECO:0000313" key="10">
    <source>
        <dbReference type="EMBL" id="ADD09203.1"/>
    </source>
</evidence>
<dbReference type="PROSITE" id="PS50159">
    <property type="entry name" value="RIBOSOMAL_S13_2"/>
    <property type="match status" value="1"/>
</dbReference>
<dbReference type="NCBIfam" id="TIGR03629">
    <property type="entry name" value="uS13_arch"/>
    <property type="match status" value="1"/>
</dbReference>
<dbReference type="InterPro" id="IPR010979">
    <property type="entry name" value="Ribosomal_uS13-like_H2TH"/>
</dbReference>
<dbReference type="InterPro" id="IPR018269">
    <property type="entry name" value="Ribosomal_uS13_CS"/>
</dbReference>
<keyword evidence="3 7" id="KW-0694">RNA-binding</keyword>
<comment type="similarity">
    <text evidence="1 7 8">Belongs to the universal ribosomal protein uS13 family.</text>
</comment>
<dbReference type="GO" id="GO:0005829">
    <property type="term" value="C:cytosol"/>
    <property type="evidence" value="ECO:0007669"/>
    <property type="project" value="TreeGrafter"/>
</dbReference>
<accession>D3TAS4</accession>
<dbReference type="PROSITE" id="PS00646">
    <property type="entry name" value="RIBOSOMAL_S13_1"/>
    <property type="match status" value="1"/>
</dbReference>
<evidence type="ECO:0000256" key="7">
    <source>
        <dbReference type="HAMAP-Rule" id="MF_01315"/>
    </source>
</evidence>
<dbReference type="EMBL" id="CP001941">
    <property type="protein sequence ID" value="ADD09203.1"/>
    <property type="molecule type" value="Genomic_DNA"/>
</dbReference>
<dbReference type="InterPro" id="IPR019977">
    <property type="entry name" value="Ribosomal_uS13_archaeal"/>
</dbReference>
<dbReference type="NCBIfam" id="NF003140">
    <property type="entry name" value="PRK04053.1"/>
    <property type="match status" value="1"/>
</dbReference>
<dbReference type="Pfam" id="PF00416">
    <property type="entry name" value="Ribosomal_S13"/>
    <property type="match status" value="1"/>
</dbReference>
<name>D3TAS4_ACIB4</name>
<dbReference type="GO" id="GO:0019843">
    <property type="term" value="F:rRNA binding"/>
    <property type="evidence" value="ECO:0007669"/>
    <property type="project" value="UniProtKB-UniRule"/>
</dbReference>
<evidence type="ECO:0000256" key="5">
    <source>
        <dbReference type="ARBA" id="ARBA00023274"/>
    </source>
</evidence>
<protein>
    <recommendedName>
        <fullName evidence="7">Small ribosomal subunit protein uS13</fullName>
    </recommendedName>
</protein>
<evidence type="ECO:0000256" key="2">
    <source>
        <dbReference type="ARBA" id="ARBA00022730"/>
    </source>
</evidence>
<evidence type="ECO:0000256" key="6">
    <source>
        <dbReference type="ARBA" id="ARBA00063089"/>
    </source>
</evidence>